<dbReference type="AlphaFoldDB" id="A0A4Q1QLN1"/>
<dbReference type="Pfam" id="PF04865">
    <property type="entry name" value="Baseplate_J"/>
    <property type="match status" value="1"/>
</dbReference>
<protein>
    <submittedName>
        <fullName evidence="3">Putative baseplate assembly protein</fullName>
    </submittedName>
</protein>
<comment type="caution">
    <text evidence="3">The sequence shown here is derived from an EMBL/GenBank/DDBJ whole genome shotgun (WGS) entry which is preliminary data.</text>
</comment>
<accession>A0A4Q1QLN1</accession>
<organism evidence="3 4">
    <name type="scientific">Streptomyces sioyaensis</name>
    <dbReference type="NCBI Taxonomy" id="67364"/>
    <lineage>
        <taxon>Bacteria</taxon>
        <taxon>Bacillati</taxon>
        <taxon>Actinomycetota</taxon>
        <taxon>Actinomycetes</taxon>
        <taxon>Kitasatosporales</taxon>
        <taxon>Streptomycetaceae</taxon>
        <taxon>Streptomyces</taxon>
    </lineage>
</organism>
<dbReference type="GeneID" id="95781120"/>
<gene>
    <name evidence="3" type="ORF">EST54_24745</name>
</gene>
<keyword evidence="4" id="KW-1185">Reference proteome</keyword>
<dbReference type="RefSeq" id="WP_129249930.1">
    <property type="nucleotide sequence ID" value="NZ_JABZEL010000021.1"/>
</dbReference>
<evidence type="ECO:0000313" key="4">
    <source>
        <dbReference type="Proteomes" id="UP000289482"/>
    </source>
</evidence>
<name>A0A4Q1QLN1_9ACTN</name>
<feature type="compositionally biased region" description="Basic and acidic residues" evidence="1">
    <location>
        <begin position="8"/>
        <end position="18"/>
    </location>
</feature>
<evidence type="ECO:0000313" key="3">
    <source>
        <dbReference type="EMBL" id="RXS62834.1"/>
    </source>
</evidence>
<dbReference type="InterPro" id="IPR011749">
    <property type="entry name" value="CHP02243"/>
</dbReference>
<proteinExistence type="predicted"/>
<reference evidence="3 4" key="1">
    <citation type="submission" date="2019-01" db="EMBL/GenBank/DDBJ databases">
        <title>Draft genome sequences of the type strain Streptomyces sioyaensis DSM 40032 and its novel strain, TM32, a thermotolerant antibiotics-producing actinobacterium.</title>
        <authorList>
            <person name="Nakaew N."/>
            <person name="Lumyong S."/>
            <person name="Sloan W.T."/>
            <person name="Sungthong R."/>
        </authorList>
    </citation>
    <scope>NUCLEOTIDE SEQUENCE [LARGE SCALE GENOMIC DNA]</scope>
    <source>
        <strain evidence="3 4">DSM 40032</strain>
    </source>
</reference>
<feature type="region of interest" description="Disordered" evidence="1">
    <location>
        <begin position="1"/>
        <end position="23"/>
    </location>
</feature>
<feature type="domain" description="Baseplate protein J-like barrel" evidence="2">
    <location>
        <begin position="773"/>
        <end position="806"/>
    </location>
</feature>
<evidence type="ECO:0000256" key="1">
    <source>
        <dbReference type="SAM" id="MobiDB-lite"/>
    </source>
</evidence>
<dbReference type="Proteomes" id="UP000289482">
    <property type="component" value="Unassembled WGS sequence"/>
</dbReference>
<dbReference type="InterPro" id="IPR006949">
    <property type="entry name" value="Barrel_Baseplate_J-like"/>
</dbReference>
<evidence type="ECO:0000259" key="2">
    <source>
        <dbReference type="Pfam" id="PF04865"/>
    </source>
</evidence>
<dbReference type="NCBIfam" id="TIGR02243">
    <property type="entry name" value="putative baseplate assembly protein"/>
    <property type="match status" value="1"/>
</dbReference>
<sequence length="1041" mass="109351">MTGSPEGHGPRTDGRDPRTAPVWNRPGLPALRYRVGTYETFLDAMLARLPRAGNTALAGLTTREPDDPSLALLDAFAVLADVLTFYQERIADEGYLRTATEQASLVRLGRLVGHRQRPSLAASTHLAYTLDAGARTVVPAGSRVTSRPAPGGLPQTYETSEDLVARAEWNRLPVRTTRPPSLTADVAARMPSLDIAGVQHTLRPGDRLLFTYDDPRLNLTRLVDSARPDPAHGRTTVLLKVPDAPRQLRNAVEALREDGEEAAARLPSGGPLEDLLQLMREVRHRAKELRDPDALAASLDRKLRALREWPAGAPRPPEAEALIERAAVRIATIKSAARQIAEPTAGAAPAPPDGSAERAALLQDHAGAGRHILHALDPLLHAIGRHHAPAGGTAGVADVLGAGSDALPRLLADGGTDVSASLGRALGVVSVSTAPPPGVWCFRVKATPMGATLPDDARVRRLLHAAAPHAAEATEQLSGDVLLLDSVYDEILPGSWIAVRRADDSPTRVLKVTEVAQLAVADEQYALRVTRLRLDRPWTDNTGDITARRATTVWAAGQPLVPAPSPDPSAVAGDTIRLDGVHEGLTPGRPLIVAGERTDIAVEDASAGGRSTGVPGAELAVLVGVRHGFDGTPFDDRVSTTLLLDAPLTHAYRRDTLVVHGNVVPATAGETCEEVLGSGDAGRAGQVFPLRRGPLAWMPSATPDGGREALTVLVDDVVWRASADLADEEPAARAYQLRAGVDGAAAVEFGDGRRGARLPTGRENVTARYRVGGGSAGNVAAGQINQLVDRPLGVNGVTNPLPAAGGADADGADELRRPLLVRPAALDRLVSVRDHEDFARAFAGVDKAVARRCAADSRPVVHVTIAAASPDATSPDAAAPLLTALRTAMARCGDPALAVRVEHCERVRLVLALGVRTAPGHRPNKVEQRVRDALTAALGFAAAELAEPAFLSTAVAAAQAAPGVDFVTVDAFGGFPESTEACEIVRFAGRPSVATCVPALPAGYRAVRDAPPEAARSVLRPAQLALLDPAVPETLVLRRIP</sequence>
<dbReference type="EMBL" id="SDIF01000088">
    <property type="protein sequence ID" value="RXS62834.1"/>
    <property type="molecule type" value="Genomic_DNA"/>
</dbReference>